<dbReference type="SUPFAM" id="SSF49785">
    <property type="entry name" value="Galactose-binding domain-like"/>
    <property type="match status" value="1"/>
</dbReference>
<dbReference type="Pfam" id="PF01301">
    <property type="entry name" value="Glyco_hydro_35"/>
    <property type="match status" value="1"/>
</dbReference>
<dbReference type="RefSeq" id="WP_036649645.1">
    <property type="nucleotide sequence ID" value="NZ_BAVZ01000008.1"/>
</dbReference>
<dbReference type="PANTHER" id="PTHR23421">
    <property type="entry name" value="BETA-GALACTOSIDASE RELATED"/>
    <property type="match status" value="1"/>
</dbReference>
<dbReference type="SUPFAM" id="SSF51445">
    <property type="entry name" value="(Trans)glycosidases"/>
    <property type="match status" value="1"/>
</dbReference>
<dbReference type="InterPro" id="IPR048912">
    <property type="entry name" value="BetaGal1-like_ABD1"/>
</dbReference>
<dbReference type="InterPro" id="IPR031330">
    <property type="entry name" value="Gly_Hdrlase_35_cat"/>
</dbReference>
<keyword evidence="7" id="KW-0326">Glycosidase</keyword>
<dbReference type="OrthoDB" id="9813184at2"/>
<dbReference type="STRING" id="1236976.JCM16418_2963"/>
<organism evidence="12 13">
    <name type="scientific">Paenibacillus pini JCM 16418</name>
    <dbReference type="NCBI Taxonomy" id="1236976"/>
    <lineage>
        <taxon>Bacteria</taxon>
        <taxon>Bacillati</taxon>
        <taxon>Bacillota</taxon>
        <taxon>Bacilli</taxon>
        <taxon>Bacillales</taxon>
        <taxon>Paenibacillaceae</taxon>
        <taxon>Paenibacillus</taxon>
    </lineage>
</organism>
<evidence type="ECO:0000259" key="9">
    <source>
        <dbReference type="Pfam" id="PF01301"/>
    </source>
</evidence>
<dbReference type="eggNOG" id="COG1874">
    <property type="taxonomic scope" value="Bacteria"/>
</dbReference>
<dbReference type="InterPro" id="IPR019801">
    <property type="entry name" value="Glyco_hydro_35_CS"/>
</dbReference>
<dbReference type="Gene3D" id="3.20.20.80">
    <property type="entry name" value="Glycosidases"/>
    <property type="match status" value="1"/>
</dbReference>
<dbReference type="PIRSF" id="PIRSF006336">
    <property type="entry name" value="B-gal"/>
    <property type="match status" value="1"/>
</dbReference>
<dbReference type="AlphaFoldDB" id="W7YD64"/>
<evidence type="ECO:0000259" key="11">
    <source>
        <dbReference type="Pfam" id="PF21467"/>
    </source>
</evidence>
<evidence type="ECO:0000256" key="8">
    <source>
        <dbReference type="PIRSR" id="PIRSR006336-1"/>
    </source>
</evidence>
<comment type="caution">
    <text evidence="12">The sequence shown here is derived from an EMBL/GenBank/DDBJ whole genome shotgun (WGS) entry which is preliminary data.</text>
</comment>
<dbReference type="EC" id="3.2.1.23" evidence="3"/>
<evidence type="ECO:0000313" key="13">
    <source>
        <dbReference type="Proteomes" id="UP000019364"/>
    </source>
</evidence>
<dbReference type="InterPro" id="IPR026283">
    <property type="entry name" value="B-gal_1-like"/>
</dbReference>
<dbReference type="InterPro" id="IPR001944">
    <property type="entry name" value="Glycoside_Hdrlase_35"/>
</dbReference>
<dbReference type="InterPro" id="IPR048913">
    <property type="entry name" value="BetaGal_gal-bd"/>
</dbReference>
<evidence type="ECO:0000256" key="6">
    <source>
        <dbReference type="ARBA" id="ARBA00023180"/>
    </source>
</evidence>
<proteinExistence type="inferred from homology"/>
<evidence type="ECO:0000256" key="7">
    <source>
        <dbReference type="ARBA" id="ARBA00023295"/>
    </source>
</evidence>
<dbReference type="GO" id="GO:0005975">
    <property type="term" value="P:carbohydrate metabolic process"/>
    <property type="evidence" value="ECO:0007669"/>
    <property type="project" value="InterPro"/>
</dbReference>
<dbReference type="InterPro" id="IPR017853">
    <property type="entry name" value="GH"/>
</dbReference>
<dbReference type="EMBL" id="BAVZ01000008">
    <property type="protein sequence ID" value="GAF08855.1"/>
    <property type="molecule type" value="Genomic_DNA"/>
</dbReference>
<sequence length="589" mass="66992">MNNLEIRGNEFVIDGEPLRIISGAIHYFRVVPEYWRDRLQKLKACGFNTVETYVAWNMHEPHQGKFVFTGMADLVSFIEIAGEIGLHVIVRPSAYICAEWEFGGLPSWLLKDPSMKLRCHYKPFLDHVDAYYDVLLPKLTPLQSVYGGPIIAMQIENEYGSYGNDKLYLQYLKEAMISRDVQVPLFTSDGPGDFMLQGGMIPDVLETVNFGSRVTEAFAKLAEYQPNKPYMCMEFWNGWFDHWGKLHHTRDAADAAQVFEEMLQANASVNFYMFHGGTNFGFYNGANCGEDGYAPTTTSYDYDSAISESGELTDKFYAFREVLAKHMELPELELPEPIETRSYGQVQLTAQISLFDALSQLSQPVQRTVPETMEQLGQDYGFILYTTQVTGPRAASDLIIQEVRDRALIFMNGEYQGVIDRMHNVQPLKIVIPAEGAKLQILVENLGRINYGPFMNDPKGITEGVRLGNQFLYDWTIHTLPLDNVEQLIFASEQFNMQDIQGRQETSTFYKGTFDVDQTADTFLEFEGWTKGVAYINGHNLGRYWEIGPQKTLYIPAPFLKVGRNEIILFELHGCKDPRVSLLNHAILG</sequence>
<evidence type="ECO:0000256" key="4">
    <source>
        <dbReference type="ARBA" id="ARBA00022729"/>
    </source>
</evidence>
<feature type="domain" description="Glycoside hydrolase 35 catalytic" evidence="9">
    <location>
        <begin position="10"/>
        <end position="324"/>
    </location>
</feature>
<protein>
    <recommendedName>
        <fullName evidence="3">beta-galactosidase</fullName>
        <ecNumber evidence="3">3.2.1.23</ecNumber>
    </recommendedName>
</protein>
<keyword evidence="6" id="KW-0325">Glycoprotein</keyword>
<gene>
    <name evidence="12" type="ORF">JCM16418_2963</name>
</gene>
<evidence type="ECO:0000256" key="5">
    <source>
        <dbReference type="ARBA" id="ARBA00022801"/>
    </source>
</evidence>
<comment type="catalytic activity">
    <reaction evidence="1">
        <text>Hydrolysis of terminal non-reducing beta-D-galactose residues in beta-D-galactosides.</text>
        <dbReference type="EC" id="3.2.1.23"/>
    </reaction>
</comment>
<reference evidence="12 13" key="1">
    <citation type="journal article" date="2014" name="Genome Announc.">
        <title>Draft Genome Sequence of Paenibacillus pini JCM 16418T, Isolated from the Rhizosphere of Pine Tree.</title>
        <authorList>
            <person name="Yuki M."/>
            <person name="Oshima K."/>
            <person name="Suda W."/>
            <person name="Oshida Y."/>
            <person name="Kitamura K."/>
            <person name="Iida Y."/>
            <person name="Hattori M."/>
            <person name="Ohkuma M."/>
        </authorList>
    </citation>
    <scope>NUCLEOTIDE SEQUENCE [LARGE SCALE GENOMIC DNA]</scope>
    <source>
        <strain evidence="12 13">JCM 16418</strain>
    </source>
</reference>
<accession>W7YD64</accession>
<dbReference type="Pfam" id="PF21317">
    <property type="entry name" value="BetaGal_ABD_1"/>
    <property type="match status" value="1"/>
</dbReference>
<feature type="active site" description="Nucleophile" evidence="8">
    <location>
        <position position="234"/>
    </location>
</feature>
<evidence type="ECO:0000256" key="2">
    <source>
        <dbReference type="ARBA" id="ARBA00009809"/>
    </source>
</evidence>
<dbReference type="GO" id="GO:0004565">
    <property type="term" value="F:beta-galactosidase activity"/>
    <property type="evidence" value="ECO:0007669"/>
    <property type="project" value="UniProtKB-EC"/>
</dbReference>
<comment type="similarity">
    <text evidence="2">Belongs to the glycosyl hydrolase 35 family.</text>
</comment>
<feature type="domain" description="Beta-galactosidase galactose-binding" evidence="11">
    <location>
        <begin position="508"/>
        <end position="565"/>
    </location>
</feature>
<evidence type="ECO:0000256" key="3">
    <source>
        <dbReference type="ARBA" id="ARBA00012756"/>
    </source>
</evidence>
<evidence type="ECO:0000256" key="1">
    <source>
        <dbReference type="ARBA" id="ARBA00001412"/>
    </source>
</evidence>
<keyword evidence="13" id="KW-1185">Reference proteome</keyword>
<dbReference type="FunFam" id="3.20.20.80:FF:000115">
    <property type="entry name" value="Beta-galactosidase"/>
    <property type="match status" value="1"/>
</dbReference>
<dbReference type="PRINTS" id="PR00742">
    <property type="entry name" value="GLHYDRLASE35"/>
</dbReference>
<name>W7YD64_9BACL</name>
<dbReference type="Gene3D" id="2.60.120.260">
    <property type="entry name" value="Galactose-binding domain-like"/>
    <property type="match status" value="2"/>
</dbReference>
<dbReference type="InterPro" id="IPR008979">
    <property type="entry name" value="Galactose-bd-like_sf"/>
</dbReference>
<feature type="active site" description="Proton donor" evidence="8">
    <location>
        <position position="158"/>
    </location>
</feature>
<dbReference type="Proteomes" id="UP000019364">
    <property type="component" value="Unassembled WGS sequence"/>
</dbReference>
<evidence type="ECO:0000259" key="10">
    <source>
        <dbReference type="Pfam" id="PF21317"/>
    </source>
</evidence>
<keyword evidence="4" id="KW-0732">Signal</keyword>
<dbReference type="Pfam" id="PF21467">
    <property type="entry name" value="BetaGal_gal-bd"/>
    <property type="match status" value="1"/>
</dbReference>
<keyword evidence="5" id="KW-0378">Hydrolase</keyword>
<evidence type="ECO:0000313" key="12">
    <source>
        <dbReference type="EMBL" id="GAF08855.1"/>
    </source>
</evidence>
<feature type="domain" description="Beta-galactosidase 1-like first all-beta" evidence="10">
    <location>
        <begin position="370"/>
        <end position="480"/>
    </location>
</feature>
<dbReference type="FunFam" id="2.60.120.260:FF:000021">
    <property type="entry name" value="Beta-galactosidase"/>
    <property type="match status" value="1"/>
</dbReference>
<dbReference type="PROSITE" id="PS01182">
    <property type="entry name" value="GLYCOSYL_HYDROL_F35"/>
    <property type="match status" value="1"/>
</dbReference>